<dbReference type="PANTHER" id="PTHR11662:SF399">
    <property type="entry name" value="FI19708P1-RELATED"/>
    <property type="match status" value="1"/>
</dbReference>
<dbReference type="AlphaFoldDB" id="A0A7R9P9T8"/>
<feature type="compositionally biased region" description="Low complexity" evidence="5">
    <location>
        <begin position="137"/>
        <end position="148"/>
    </location>
</feature>
<dbReference type="GO" id="GO:0022857">
    <property type="term" value="F:transmembrane transporter activity"/>
    <property type="evidence" value="ECO:0007669"/>
    <property type="project" value="TreeGrafter"/>
</dbReference>
<dbReference type="SUPFAM" id="SSF103473">
    <property type="entry name" value="MFS general substrate transporter"/>
    <property type="match status" value="1"/>
</dbReference>
<dbReference type="GO" id="GO:0006820">
    <property type="term" value="P:monoatomic anion transport"/>
    <property type="evidence" value="ECO:0007669"/>
    <property type="project" value="TreeGrafter"/>
</dbReference>
<feature type="compositionally biased region" description="Polar residues" evidence="5">
    <location>
        <begin position="116"/>
        <end position="130"/>
    </location>
</feature>
<reference evidence="6" key="1">
    <citation type="submission" date="2020-11" db="EMBL/GenBank/DDBJ databases">
        <authorList>
            <person name="Tran Van P."/>
        </authorList>
    </citation>
    <scope>NUCLEOTIDE SEQUENCE</scope>
</reference>
<organism evidence="6">
    <name type="scientific">Timema californicum</name>
    <name type="common">California timema</name>
    <name type="synonym">Walking stick</name>
    <dbReference type="NCBI Taxonomy" id="61474"/>
    <lineage>
        <taxon>Eukaryota</taxon>
        <taxon>Metazoa</taxon>
        <taxon>Ecdysozoa</taxon>
        <taxon>Arthropoda</taxon>
        <taxon>Hexapoda</taxon>
        <taxon>Insecta</taxon>
        <taxon>Pterygota</taxon>
        <taxon>Neoptera</taxon>
        <taxon>Polyneoptera</taxon>
        <taxon>Phasmatodea</taxon>
        <taxon>Timematodea</taxon>
        <taxon>Timematoidea</taxon>
        <taxon>Timematidae</taxon>
        <taxon>Timema</taxon>
    </lineage>
</organism>
<evidence type="ECO:0000256" key="3">
    <source>
        <dbReference type="ARBA" id="ARBA00022989"/>
    </source>
</evidence>
<dbReference type="PANTHER" id="PTHR11662">
    <property type="entry name" value="SOLUTE CARRIER FAMILY 17"/>
    <property type="match status" value="1"/>
</dbReference>
<evidence type="ECO:0000256" key="1">
    <source>
        <dbReference type="ARBA" id="ARBA00004141"/>
    </source>
</evidence>
<evidence type="ECO:0000256" key="4">
    <source>
        <dbReference type="ARBA" id="ARBA00023136"/>
    </source>
</evidence>
<dbReference type="InterPro" id="IPR036259">
    <property type="entry name" value="MFS_trans_sf"/>
</dbReference>
<accession>A0A7R9P9T8</accession>
<gene>
    <name evidence="6" type="ORF">TCMB3V08_LOCUS7869</name>
</gene>
<comment type="subcellular location">
    <subcellularLocation>
        <location evidence="1">Membrane</location>
        <topology evidence="1">Multi-pass membrane protein</topology>
    </subcellularLocation>
</comment>
<feature type="region of interest" description="Disordered" evidence="5">
    <location>
        <begin position="116"/>
        <end position="148"/>
    </location>
</feature>
<dbReference type="GO" id="GO:0016020">
    <property type="term" value="C:membrane"/>
    <property type="evidence" value="ECO:0007669"/>
    <property type="project" value="UniProtKB-SubCell"/>
</dbReference>
<name>A0A7R9P9T8_TIMCA</name>
<evidence type="ECO:0000313" key="6">
    <source>
        <dbReference type="EMBL" id="CAD7575272.1"/>
    </source>
</evidence>
<keyword evidence="4" id="KW-0472">Membrane</keyword>
<keyword evidence="2" id="KW-0812">Transmembrane</keyword>
<dbReference type="Gene3D" id="1.20.1250.20">
    <property type="entry name" value="MFS general substrate transporter like domains"/>
    <property type="match status" value="1"/>
</dbReference>
<protein>
    <submittedName>
        <fullName evidence="6">(California timema) hypothetical protein</fullName>
    </submittedName>
</protein>
<dbReference type="EMBL" id="OE183058">
    <property type="protein sequence ID" value="CAD7575272.1"/>
    <property type="molecule type" value="Genomic_DNA"/>
</dbReference>
<evidence type="ECO:0000256" key="2">
    <source>
        <dbReference type="ARBA" id="ARBA00022692"/>
    </source>
</evidence>
<dbReference type="InterPro" id="IPR050382">
    <property type="entry name" value="MFS_Na/Anion_cotransporter"/>
</dbReference>
<sequence length="275" mass="30136">MKGDEELLYIYSDTTHDKRAVLSRAEMIWPEITFRSCGQRNLPLVHPTEIRTSISLSSAVEFNTTSALANYATEAGKRWFNIPTRYVFCLMASLGNICLFSLKVSLSVAINAMVKSGSSSDDTNNNQTETDVCPGRETSGTNSSTSETGDFDWDSVIQSQVLVGMTYGELAACLIGARLAEIFGPRIICGPGVGIAALLNFLCPVAARWSYVPLIAIRILQGIFGKSTVSCQSAPKKPWGYCRCRLESNTRMDLKEIGCNEMDCIELAQDRDRVG</sequence>
<keyword evidence="3" id="KW-1133">Transmembrane helix</keyword>
<evidence type="ECO:0000256" key="5">
    <source>
        <dbReference type="SAM" id="MobiDB-lite"/>
    </source>
</evidence>
<proteinExistence type="predicted"/>